<evidence type="ECO:0000313" key="2">
    <source>
        <dbReference type="Proteomes" id="UP000235826"/>
    </source>
</evidence>
<dbReference type="KEGG" id="fek:C1H87_10690"/>
<name>A0A2K9PPZ8_9FLAO</name>
<dbReference type="Gene3D" id="2.40.160.20">
    <property type="match status" value="1"/>
</dbReference>
<organism evidence="1 2">
    <name type="scientific">Flavivirga eckloniae</name>
    <dbReference type="NCBI Taxonomy" id="1803846"/>
    <lineage>
        <taxon>Bacteria</taxon>
        <taxon>Pseudomonadati</taxon>
        <taxon>Bacteroidota</taxon>
        <taxon>Flavobacteriia</taxon>
        <taxon>Flavobacteriales</taxon>
        <taxon>Flavobacteriaceae</taxon>
        <taxon>Flavivirga</taxon>
    </lineage>
</organism>
<dbReference type="SUPFAM" id="SSF56925">
    <property type="entry name" value="OMPA-like"/>
    <property type="match status" value="1"/>
</dbReference>
<dbReference type="Proteomes" id="UP000235826">
    <property type="component" value="Chromosome"/>
</dbReference>
<protein>
    <recommendedName>
        <fullName evidence="3">Outer membrane protein beta-barrel domain-containing protein</fullName>
    </recommendedName>
</protein>
<dbReference type="EMBL" id="CP025791">
    <property type="protein sequence ID" value="AUP79141.1"/>
    <property type="molecule type" value="Genomic_DNA"/>
</dbReference>
<sequence>MSEAGSFGAGLAWTSLNYGASLKYNFTKSHTGQIIVGSVNYGFSYADQSSFSITGRYSYNLDTNDIGFASFHPYLYGQVGYWTLKYDLGYLGSYNLNSIAAGIGGGTEWSFNDFIQGLAFSIELGYTYVSFDGVASIGGFNGGGGIHYYF</sequence>
<proteinExistence type="predicted"/>
<dbReference type="InterPro" id="IPR011250">
    <property type="entry name" value="OMP/PagP_B-barrel"/>
</dbReference>
<reference evidence="1 2" key="1">
    <citation type="submission" date="2018-01" db="EMBL/GenBank/DDBJ databases">
        <title>Complete genome sequence of Flavivirga eckloniae ECD14 isolated from seaweed Ecklonia cava.</title>
        <authorList>
            <person name="Lee J.H."/>
            <person name="Baik K.S."/>
            <person name="Seong C.N."/>
        </authorList>
    </citation>
    <scope>NUCLEOTIDE SEQUENCE [LARGE SCALE GENOMIC DNA]</scope>
    <source>
        <strain evidence="1 2">ECD14</strain>
    </source>
</reference>
<gene>
    <name evidence="1" type="ORF">C1H87_10690</name>
</gene>
<keyword evidence="2" id="KW-1185">Reference proteome</keyword>
<evidence type="ECO:0000313" key="1">
    <source>
        <dbReference type="EMBL" id="AUP79141.1"/>
    </source>
</evidence>
<accession>A0A2K9PPZ8</accession>
<evidence type="ECO:0008006" key="3">
    <source>
        <dbReference type="Google" id="ProtNLM"/>
    </source>
</evidence>
<dbReference type="AlphaFoldDB" id="A0A2K9PPZ8"/>